<dbReference type="EMBL" id="NJAK01000001">
    <property type="protein sequence ID" value="PHM62078.1"/>
    <property type="molecule type" value="Genomic_DNA"/>
</dbReference>
<sequence length="51" mass="5731">MNKLEKIAKVFPGKYQIVYMDTDSTQVGIHILYSVSSMISQGLITPQKNTI</sequence>
<gene>
    <name evidence="1" type="ORF">Xish_01242</name>
</gene>
<reference evidence="1 2" key="1">
    <citation type="journal article" date="2017" name="Nat. Microbiol.">
        <title>Natural product diversity associated with the nematode symbionts Photorhabdus and Xenorhabdus.</title>
        <authorList>
            <person name="Tobias N.J."/>
            <person name="Wolff H."/>
            <person name="Djahanschiri B."/>
            <person name="Grundmann F."/>
            <person name="Kronenwerth M."/>
            <person name="Shi Y.M."/>
            <person name="Simonyi S."/>
            <person name="Grun P."/>
            <person name="Shapiro-Ilan D."/>
            <person name="Pidot S.J."/>
            <person name="Stinear T.P."/>
            <person name="Ebersberger I."/>
            <person name="Bode H.B."/>
        </authorList>
    </citation>
    <scope>NUCLEOTIDE SEQUENCE [LARGE SCALE GENOMIC DNA]</scope>
    <source>
        <strain evidence="1 2">DSM 22670</strain>
    </source>
</reference>
<evidence type="ECO:0000313" key="1">
    <source>
        <dbReference type="EMBL" id="PHM62078.1"/>
    </source>
</evidence>
<protein>
    <submittedName>
        <fullName evidence="1">Uncharacterized protein</fullName>
    </submittedName>
</protein>
<accession>A0A2D0KF92</accession>
<dbReference type="Proteomes" id="UP000222168">
    <property type="component" value="Unassembled WGS sequence"/>
</dbReference>
<keyword evidence="2" id="KW-1185">Reference proteome</keyword>
<dbReference type="AlphaFoldDB" id="A0A2D0KF92"/>
<proteinExistence type="predicted"/>
<evidence type="ECO:0000313" key="2">
    <source>
        <dbReference type="Proteomes" id="UP000222168"/>
    </source>
</evidence>
<name>A0A2D0KF92_9GAMM</name>
<organism evidence="1 2">
    <name type="scientific">Xenorhabdus ishibashii</name>
    <dbReference type="NCBI Taxonomy" id="1034471"/>
    <lineage>
        <taxon>Bacteria</taxon>
        <taxon>Pseudomonadati</taxon>
        <taxon>Pseudomonadota</taxon>
        <taxon>Gammaproteobacteria</taxon>
        <taxon>Enterobacterales</taxon>
        <taxon>Morganellaceae</taxon>
        <taxon>Xenorhabdus</taxon>
    </lineage>
</organism>
<comment type="caution">
    <text evidence="1">The sequence shown here is derived from an EMBL/GenBank/DDBJ whole genome shotgun (WGS) entry which is preliminary data.</text>
</comment>